<evidence type="ECO:0000256" key="2">
    <source>
        <dbReference type="ARBA" id="ARBA00022729"/>
    </source>
</evidence>
<dbReference type="InterPro" id="IPR013595">
    <property type="entry name" value="Pept_S33_TAP-like_C"/>
</dbReference>
<evidence type="ECO:0000259" key="5">
    <source>
        <dbReference type="Pfam" id="PF00561"/>
    </source>
</evidence>
<feature type="region of interest" description="Disordered" evidence="4">
    <location>
        <begin position="37"/>
        <end position="65"/>
    </location>
</feature>
<keyword evidence="8" id="KW-1185">Reference proteome</keyword>
<evidence type="ECO:0000256" key="4">
    <source>
        <dbReference type="SAM" id="MobiDB-lite"/>
    </source>
</evidence>
<proteinExistence type="inferred from homology"/>
<sequence>MRSIKQVVAIVVVLAMVLSALGLALALVLGGMLGGDDEAPQRQPRTGPALSTTPSGDATEPPDPALAPFYDQSLDWQPCEGDADHECTDLQVPLDYTDPGGETIEIAVLRVPASEPGQRLGSLVVNPGGPGAPGTSYAAAGDAVFRAPLLARYDIVGFDPRGTGGSAPVDCLSDEQLTEFLAADPSPDEPAEVEALVADLETFFDGCVERSGDLAAHVSTVEAAKDMDVLRAALGESGLTYLGASYGTKLGATYAELFPDRADRLVLDGAVDVSLTSRELNLGQAAGFERALRAYVSDCVEGGDCFLGESVQEGLDRIVAFLEEVDREPIPAPGGRELTVGSAFYGLITPLYVSDYWFLLSQALEAAFAGDGTTLMLLADTYASRTPSGNYTDNSSEAIYAINCLDDPSSTPVEEIPAQVPDFLEASPTLGEVFAWSLVGCRGLEVEPDPSTRLGEITAEGAAPILVVGTTRDPATPYEWAQALADQLEPGVLLTREGDGHTAYNSGNACIDEAIEAFLIEGTVPDDGTTC</sequence>
<feature type="domain" description="Peptidase S33 tripeptidyl aminopeptidase-like C-terminal" evidence="6">
    <location>
        <begin position="428"/>
        <end position="531"/>
    </location>
</feature>
<evidence type="ECO:0000259" key="6">
    <source>
        <dbReference type="Pfam" id="PF08386"/>
    </source>
</evidence>
<dbReference type="InterPro" id="IPR029058">
    <property type="entry name" value="AB_hydrolase_fold"/>
</dbReference>
<accession>A0ABT8TMM9</accession>
<keyword evidence="2" id="KW-0732">Signal</keyword>
<dbReference type="SUPFAM" id="SSF53474">
    <property type="entry name" value="alpha/beta-Hydrolases"/>
    <property type="match status" value="1"/>
</dbReference>
<evidence type="ECO:0000313" key="8">
    <source>
        <dbReference type="Proteomes" id="UP001168363"/>
    </source>
</evidence>
<keyword evidence="3 7" id="KW-0378">Hydrolase</keyword>
<dbReference type="Gene3D" id="3.40.50.1820">
    <property type="entry name" value="alpha/beta hydrolase"/>
    <property type="match status" value="1"/>
</dbReference>
<dbReference type="RefSeq" id="WP_302706397.1">
    <property type="nucleotide sequence ID" value="NZ_JAULSC010000004.1"/>
</dbReference>
<dbReference type="EMBL" id="JAULSC010000004">
    <property type="protein sequence ID" value="MDO3395224.1"/>
    <property type="molecule type" value="Genomic_DNA"/>
</dbReference>
<evidence type="ECO:0000256" key="1">
    <source>
        <dbReference type="ARBA" id="ARBA00010088"/>
    </source>
</evidence>
<evidence type="ECO:0000313" key="7">
    <source>
        <dbReference type="EMBL" id="MDO3395224.1"/>
    </source>
</evidence>
<dbReference type="PANTHER" id="PTHR43248:SF29">
    <property type="entry name" value="TRIPEPTIDYL AMINOPEPTIDASE"/>
    <property type="match status" value="1"/>
</dbReference>
<dbReference type="Proteomes" id="UP001168363">
    <property type="component" value="Unassembled WGS sequence"/>
</dbReference>
<dbReference type="PANTHER" id="PTHR43248">
    <property type="entry name" value="2-SUCCINYL-6-HYDROXY-2,4-CYCLOHEXADIENE-1-CARBOXYLATE SYNTHASE"/>
    <property type="match status" value="1"/>
</dbReference>
<gene>
    <name evidence="7" type="ORF">QWJ41_05810</name>
</gene>
<feature type="domain" description="AB hydrolase-1" evidence="5">
    <location>
        <begin position="123"/>
        <end position="317"/>
    </location>
</feature>
<dbReference type="GO" id="GO:0016787">
    <property type="term" value="F:hydrolase activity"/>
    <property type="evidence" value="ECO:0007669"/>
    <property type="project" value="UniProtKB-KW"/>
</dbReference>
<dbReference type="InterPro" id="IPR051601">
    <property type="entry name" value="Serine_prot/Carboxylest_S33"/>
</dbReference>
<organism evidence="7 8">
    <name type="scientific">Nocardioides cremeus</name>
    <dbReference type="NCBI Taxonomy" id="3058044"/>
    <lineage>
        <taxon>Bacteria</taxon>
        <taxon>Bacillati</taxon>
        <taxon>Actinomycetota</taxon>
        <taxon>Actinomycetes</taxon>
        <taxon>Propionibacteriales</taxon>
        <taxon>Nocardioidaceae</taxon>
        <taxon>Nocardioides</taxon>
    </lineage>
</organism>
<reference evidence="7" key="1">
    <citation type="submission" date="2023-06" db="EMBL/GenBank/DDBJ databases">
        <title>Genome sequence of Nocardioides sp. SOB44.</title>
        <authorList>
            <person name="Zhang G."/>
        </authorList>
    </citation>
    <scope>NUCLEOTIDE SEQUENCE</scope>
    <source>
        <strain evidence="7">SOB44</strain>
    </source>
</reference>
<dbReference type="Pfam" id="PF08386">
    <property type="entry name" value="Abhydrolase_4"/>
    <property type="match status" value="1"/>
</dbReference>
<protein>
    <submittedName>
        <fullName evidence="7">Alpha/beta hydrolase</fullName>
    </submittedName>
</protein>
<name>A0ABT8TMM9_9ACTN</name>
<dbReference type="InterPro" id="IPR000073">
    <property type="entry name" value="AB_hydrolase_1"/>
</dbReference>
<dbReference type="Pfam" id="PF00561">
    <property type="entry name" value="Abhydrolase_1"/>
    <property type="match status" value="1"/>
</dbReference>
<evidence type="ECO:0000256" key="3">
    <source>
        <dbReference type="ARBA" id="ARBA00022801"/>
    </source>
</evidence>
<comment type="caution">
    <text evidence="7">The sequence shown here is derived from an EMBL/GenBank/DDBJ whole genome shotgun (WGS) entry which is preliminary data.</text>
</comment>
<comment type="similarity">
    <text evidence="1">Belongs to the peptidase S33 family.</text>
</comment>